<proteinExistence type="predicted"/>
<protein>
    <submittedName>
        <fullName evidence="1">Uncharacterized protein</fullName>
    </submittedName>
</protein>
<organism evidence="1 2">
    <name type="scientific">Smallanthus sonchifolius</name>
    <dbReference type="NCBI Taxonomy" id="185202"/>
    <lineage>
        <taxon>Eukaryota</taxon>
        <taxon>Viridiplantae</taxon>
        <taxon>Streptophyta</taxon>
        <taxon>Embryophyta</taxon>
        <taxon>Tracheophyta</taxon>
        <taxon>Spermatophyta</taxon>
        <taxon>Magnoliopsida</taxon>
        <taxon>eudicotyledons</taxon>
        <taxon>Gunneridae</taxon>
        <taxon>Pentapetalae</taxon>
        <taxon>asterids</taxon>
        <taxon>campanulids</taxon>
        <taxon>Asterales</taxon>
        <taxon>Asteraceae</taxon>
        <taxon>Asteroideae</taxon>
        <taxon>Heliantheae alliance</taxon>
        <taxon>Millerieae</taxon>
        <taxon>Smallanthus</taxon>
    </lineage>
</organism>
<dbReference type="Proteomes" id="UP001056120">
    <property type="component" value="Linkage Group LG07"/>
</dbReference>
<comment type="caution">
    <text evidence="1">The sequence shown here is derived from an EMBL/GenBank/DDBJ whole genome shotgun (WGS) entry which is preliminary data.</text>
</comment>
<evidence type="ECO:0000313" key="1">
    <source>
        <dbReference type="EMBL" id="KAI3809581.1"/>
    </source>
</evidence>
<name>A0ACB9IQ22_9ASTR</name>
<keyword evidence="2" id="KW-1185">Reference proteome</keyword>
<dbReference type="EMBL" id="CM042024">
    <property type="protein sequence ID" value="KAI3809581.1"/>
    <property type="molecule type" value="Genomic_DNA"/>
</dbReference>
<reference evidence="2" key="1">
    <citation type="journal article" date="2022" name="Mol. Ecol. Resour.">
        <title>The genomes of chicory, endive, great burdock and yacon provide insights into Asteraceae palaeo-polyploidization history and plant inulin production.</title>
        <authorList>
            <person name="Fan W."/>
            <person name="Wang S."/>
            <person name="Wang H."/>
            <person name="Wang A."/>
            <person name="Jiang F."/>
            <person name="Liu H."/>
            <person name="Zhao H."/>
            <person name="Xu D."/>
            <person name="Zhang Y."/>
        </authorList>
    </citation>
    <scope>NUCLEOTIDE SEQUENCE [LARGE SCALE GENOMIC DNA]</scope>
    <source>
        <strain evidence="2">cv. Yunnan</strain>
    </source>
</reference>
<accession>A0ACB9IQ22</accession>
<gene>
    <name evidence="1" type="ORF">L1987_19176</name>
</gene>
<reference evidence="1 2" key="2">
    <citation type="journal article" date="2022" name="Mol. Ecol. Resour.">
        <title>The genomes of chicory, endive, great burdock and yacon provide insights into Asteraceae paleo-polyploidization history and plant inulin production.</title>
        <authorList>
            <person name="Fan W."/>
            <person name="Wang S."/>
            <person name="Wang H."/>
            <person name="Wang A."/>
            <person name="Jiang F."/>
            <person name="Liu H."/>
            <person name="Zhao H."/>
            <person name="Xu D."/>
            <person name="Zhang Y."/>
        </authorList>
    </citation>
    <scope>NUCLEOTIDE SEQUENCE [LARGE SCALE GENOMIC DNA]</scope>
    <source>
        <strain evidence="2">cv. Yunnan</strain>
        <tissue evidence="1">Leaves</tissue>
    </source>
</reference>
<evidence type="ECO:0000313" key="2">
    <source>
        <dbReference type="Proteomes" id="UP001056120"/>
    </source>
</evidence>
<sequence length="822" mass="92234">MDAAHKETSSFNRRTEPPDPTVVSRFWQSDESDSENHPDMAVPNEDQNRHRQSAGKKGKINPSHQLDGTMESALRRYGLRSDDTNCNLVKRNTRIQKSKSSKQEGRKQATHPYRLDKENKPDAVNRPVDSNVQNCAWTGVHADDAMQQDHTNPGIDHLAIITNVCMQVPESGVATDKHPIEEDLTDASRMEDFGPVLVNMEYAGDSILASLSGVGDVQDLELGEEEEISSDQIDKSRSFTDGKINSNDIQHLSMDSLPMEIATSDNIGVLNDWIVFNAKPSEIMWKVSWDTVGDPECDSLIWNRIIQASKKAGITLNDEEHKQGYESVITLLRNNENNSPCNFFEQYPTIMNQLAKWIEILLTPEHAVGMKRKSAPTQGQTMVATENMEAQLDIGTNHQKKRKKRLKSHKAMQQKLDGGKEAAEEAENTNATQAKQRRKKYKIWYSKNRKPEKNLSKRKFLFNSNIALPKVITQPLGLAGFQCGTSKVKETKVTQEGVPRRRKIIGEFYKEAMEKEDNLMESVTSIIATPGNSSSKLLNSIKNMKSCKLSKFSAKGMDLEKEKGEEKGKEKINQEGANTTTNVNMGYLPRKQQRHEQGNVTRKKTGLEQERNVEKHQGRTVIGTKKQNGIKPNFSVVETANRFCLLDEDGTEIMDTTETLEVGTNEGVIPEDLNAGWIKTQESNLDAKYNNQVTPMQRIEAKKYVLDKLVPLTTVLSTWSILHLEYFRCLCSLHNFGAGYLAVSGDSFLGVGRSVNPPPPNQNEDVEEVESETDGTAEFMTEDIPRSPSTNMDAISLEPINHNVVTQPDPVMEKADTNSQVF</sequence>